<protein>
    <submittedName>
        <fullName evidence="2">Uncharacterized protein</fullName>
    </submittedName>
</protein>
<reference evidence="2 3" key="1">
    <citation type="submission" date="2016-10" db="EMBL/GenBank/DDBJ databases">
        <authorList>
            <person name="Varghese N."/>
            <person name="Submissions S."/>
        </authorList>
    </citation>
    <scope>NUCLEOTIDE SEQUENCE [LARGE SCALE GENOMIC DNA]</scope>
    <source>
        <strain evidence="2 3">LMG 22274</strain>
    </source>
</reference>
<evidence type="ECO:0000313" key="2">
    <source>
        <dbReference type="EMBL" id="SEK14556.1"/>
    </source>
</evidence>
<dbReference type="EMBL" id="FNZM01000029">
    <property type="protein sequence ID" value="SEK14556.1"/>
    <property type="molecule type" value="Genomic_DNA"/>
</dbReference>
<dbReference type="EMBL" id="QJJV01000035">
    <property type="protein sequence ID" value="PXX06433.1"/>
    <property type="molecule type" value="Genomic_DNA"/>
</dbReference>
<dbReference type="Proteomes" id="UP000183529">
    <property type="component" value="Unassembled WGS sequence"/>
</dbReference>
<evidence type="ECO:0000313" key="3">
    <source>
        <dbReference type="Proteomes" id="UP000183529"/>
    </source>
</evidence>
<dbReference type="RefSeq" id="WP_231957451.1">
    <property type="nucleotide sequence ID" value="NZ_CADFGN010000012.1"/>
</dbReference>
<evidence type="ECO:0000313" key="1">
    <source>
        <dbReference type="EMBL" id="PXX06433.1"/>
    </source>
</evidence>
<accession>A0AAQ1GNI1</accession>
<dbReference type="Proteomes" id="UP000247515">
    <property type="component" value="Unassembled WGS sequence"/>
</dbReference>
<evidence type="ECO:0000313" key="4">
    <source>
        <dbReference type="Proteomes" id="UP000247515"/>
    </source>
</evidence>
<proteinExistence type="predicted"/>
<name>A0AAQ1GNI1_9BURK</name>
<reference evidence="1 4" key="2">
    <citation type="submission" date="2018-05" db="EMBL/GenBank/DDBJ databases">
        <title>Genomic Encyclopedia of Type Strains, Phase IV (KMG-V): Genome sequencing to study the core and pangenomes of soil and plant-associated prokaryotes.</title>
        <authorList>
            <person name="Whitman W."/>
        </authorList>
    </citation>
    <scope>NUCLEOTIDE SEQUENCE [LARGE SCALE GENOMIC DNA]</scope>
    <source>
        <strain evidence="1 4">SIr-6563</strain>
    </source>
</reference>
<comment type="caution">
    <text evidence="2">The sequence shown here is derived from an EMBL/GenBank/DDBJ whole genome shotgun (WGS) entry which is preliminary data.</text>
</comment>
<keyword evidence="4" id="KW-1185">Reference proteome</keyword>
<organism evidence="2 3">
    <name type="scientific">Paraburkholderia tropica</name>
    <dbReference type="NCBI Taxonomy" id="92647"/>
    <lineage>
        <taxon>Bacteria</taxon>
        <taxon>Pseudomonadati</taxon>
        <taxon>Pseudomonadota</taxon>
        <taxon>Betaproteobacteria</taxon>
        <taxon>Burkholderiales</taxon>
        <taxon>Burkholderiaceae</taxon>
        <taxon>Paraburkholderia</taxon>
    </lineage>
</organism>
<dbReference type="AlphaFoldDB" id="A0AAQ1GNI1"/>
<gene>
    <name evidence="1" type="ORF">C7400_13536</name>
    <name evidence="2" type="ORF">SAMN05216550_12936</name>
</gene>
<sequence>MRSDFADRFFIGVVSMFQGWCQHRLTGRLAVLFSVFSVLLAACATDASREAFRDSESGLELAREHAAIHCMTLRDCAQAWNRARAFVQAHSPTPIERSTDETIETRMPHQFGVAYFWAARETAADGTATIRLKGMCRGMYSVDNGPGWLYRSCAEQLREGQRDFARDVGSAS</sequence>